<evidence type="ECO:0000256" key="1">
    <source>
        <dbReference type="ARBA" id="ARBA00001971"/>
    </source>
</evidence>
<name>A0A395NNZ1_TRIAR</name>
<reference evidence="10 11" key="1">
    <citation type="journal article" date="2018" name="PLoS Pathog.">
        <title>Evolution of structural diversity of trichothecenes, a family of toxins produced by plant pathogenic and entomopathogenic fungi.</title>
        <authorList>
            <person name="Proctor R.H."/>
            <person name="McCormick S.P."/>
            <person name="Kim H.S."/>
            <person name="Cardoza R.E."/>
            <person name="Stanley A.M."/>
            <person name="Lindo L."/>
            <person name="Kelly A."/>
            <person name="Brown D.W."/>
            <person name="Lee T."/>
            <person name="Vaughan M.M."/>
            <person name="Alexander N.J."/>
            <person name="Busman M."/>
            <person name="Gutierrez S."/>
        </authorList>
    </citation>
    <scope>NUCLEOTIDE SEQUENCE [LARGE SCALE GENOMIC DNA]</scope>
    <source>
        <strain evidence="10 11">IBT 40837</strain>
    </source>
</reference>
<dbReference type="PRINTS" id="PR00465">
    <property type="entry name" value="EP450IV"/>
</dbReference>
<dbReference type="OrthoDB" id="1470350at2759"/>
<keyword evidence="7 9" id="KW-0503">Monooxygenase</keyword>
<evidence type="ECO:0000256" key="2">
    <source>
        <dbReference type="ARBA" id="ARBA00010617"/>
    </source>
</evidence>
<keyword evidence="5 9" id="KW-0560">Oxidoreductase</keyword>
<dbReference type="GO" id="GO:0005506">
    <property type="term" value="F:iron ion binding"/>
    <property type="evidence" value="ECO:0007669"/>
    <property type="project" value="InterPro"/>
</dbReference>
<evidence type="ECO:0000256" key="4">
    <source>
        <dbReference type="ARBA" id="ARBA00022723"/>
    </source>
</evidence>
<gene>
    <name evidence="10" type="ORF">TARUN_4616</name>
</gene>
<dbReference type="PANTHER" id="PTHR24291">
    <property type="entry name" value="CYTOCHROME P450 FAMILY 4"/>
    <property type="match status" value="1"/>
</dbReference>
<dbReference type="EMBL" id="PXOA01000270">
    <property type="protein sequence ID" value="RFU77623.1"/>
    <property type="molecule type" value="Genomic_DNA"/>
</dbReference>
<keyword evidence="6 8" id="KW-0408">Iron</keyword>
<dbReference type="Gene3D" id="1.10.630.10">
    <property type="entry name" value="Cytochrome P450"/>
    <property type="match status" value="1"/>
</dbReference>
<dbReference type="GO" id="GO:0016705">
    <property type="term" value="F:oxidoreductase activity, acting on paired donors, with incorporation or reduction of molecular oxygen"/>
    <property type="evidence" value="ECO:0007669"/>
    <property type="project" value="InterPro"/>
</dbReference>
<dbReference type="FunFam" id="1.10.630.10:FF:000090">
    <property type="entry name" value="Cytochrome P450 monooxygenase"/>
    <property type="match status" value="1"/>
</dbReference>
<dbReference type="InterPro" id="IPR036396">
    <property type="entry name" value="Cyt_P450_sf"/>
</dbReference>
<organism evidence="10 11">
    <name type="scientific">Trichoderma arundinaceum</name>
    <dbReference type="NCBI Taxonomy" id="490622"/>
    <lineage>
        <taxon>Eukaryota</taxon>
        <taxon>Fungi</taxon>
        <taxon>Dikarya</taxon>
        <taxon>Ascomycota</taxon>
        <taxon>Pezizomycotina</taxon>
        <taxon>Sordariomycetes</taxon>
        <taxon>Hypocreomycetidae</taxon>
        <taxon>Hypocreales</taxon>
        <taxon>Hypocreaceae</taxon>
        <taxon>Trichoderma</taxon>
    </lineage>
</organism>
<dbReference type="GO" id="GO:0020037">
    <property type="term" value="F:heme binding"/>
    <property type="evidence" value="ECO:0007669"/>
    <property type="project" value="InterPro"/>
</dbReference>
<dbReference type="GO" id="GO:0004497">
    <property type="term" value="F:monooxygenase activity"/>
    <property type="evidence" value="ECO:0007669"/>
    <property type="project" value="UniProtKB-KW"/>
</dbReference>
<proteinExistence type="inferred from homology"/>
<keyword evidence="3 8" id="KW-0349">Heme</keyword>
<dbReference type="InterPro" id="IPR017972">
    <property type="entry name" value="Cyt_P450_CS"/>
</dbReference>
<dbReference type="PANTHER" id="PTHR24291:SF50">
    <property type="entry name" value="BIFUNCTIONAL ALBAFLAVENONE MONOOXYGENASE_TERPENE SYNTHASE"/>
    <property type="match status" value="1"/>
</dbReference>
<dbReference type="Proteomes" id="UP000266272">
    <property type="component" value="Unassembled WGS sequence"/>
</dbReference>
<dbReference type="STRING" id="490622.A0A395NNZ1"/>
<comment type="cofactor">
    <cofactor evidence="1 8">
        <name>heme</name>
        <dbReference type="ChEBI" id="CHEBI:30413"/>
    </cofactor>
</comment>
<dbReference type="InterPro" id="IPR002403">
    <property type="entry name" value="Cyt_P450_E_grp-IV"/>
</dbReference>
<comment type="caution">
    <text evidence="10">The sequence shown here is derived from an EMBL/GenBank/DDBJ whole genome shotgun (WGS) entry which is preliminary data.</text>
</comment>
<dbReference type="InterPro" id="IPR001128">
    <property type="entry name" value="Cyt_P450"/>
</dbReference>
<dbReference type="InterPro" id="IPR050196">
    <property type="entry name" value="Cytochrome_P450_Monoox"/>
</dbReference>
<dbReference type="Pfam" id="PF00067">
    <property type="entry name" value="p450"/>
    <property type="match status" value="1"/>
</dbReference>
<evidence type="ECO:0000256" key="5">
    <source>
        <dbReference type="ARBA" id="ARBA00023002"/>
    </source>
</evidence>
<evidence type="ECO:0000256" key="8">
    <source>
        <dbReference type="PIRSR" id="PIRSR602403-1"/>
    </source>
</evidence>
<comment type="similarity">
    <text evidence="2 9">Belongs to the cytochrome P450 family.</text>
</comment>
<keyword evidence="11" id="KW-1185">Reference proteome</keyword>
<evidence type="ECO:0000256" key="9">
    <source>
        <dbReference type="RuleBase" id="RU000461"/>
    </source>
</evidence>
<dbReference type="SUPFAM" id="SSF48264">
    <property type="entry name" value="Cytochrome P450"/>
    <property type="match status" value="1"/>
</dbReference>
<evidence type="ECO:0000313" key="11">
    <source>
        <dbReference type="Proteomes" id="UP000266272"/>
    </source>
</evidence>
<protein>
    <submittedName>
        <fullName evidence="10">Cytochrome p450</fullName>
    </submittedName>
</protein>
<evidence type="ECO:0000256" key="6">
    <source>
        <dbReference type="ARBA" id="ARBA00023004"/>
    </source>
</evidence>
<evidence type="ECO:0000256" key="3">
    <source>
        <dbReference type="ARBA" id="ARBA00022617"/>
    </source>
</evidence>
<dbReference type="CDD" id="cd00302">
    <property type="entry name" value="cytochrome_P450"/>
    <property type="match status" value="1"/>
</dbReference>
<evidence type="ECO:0000313" key="10">
    <source>
        <dbReference type="EMBL" id="RFU77623.1"/>
    </source>
</evidence>
<evidence type="ECO:0000256" key="7">
    <source>
        <dbReference type="ARBA" id="ARBA00023033"/>
    </source>
</evidence>
<sequence>MAALFYLLGDHSSTAREFEIAELSDFDDLQDLVASHFSIVEPHSECLALKSGTRNGLTYIFATLGVGLISDNRHLTSVADVLAADGPIAISIDGSAVREIPGPKCLPYLGNYTQIYPDHLGNHQRLFDKYGGLFAVTSLGVKWHYTNDPNLANIFFTESEFFTKKVIPGHPLHPFNLENAGIFFGSTDSENWRITHKFLPPALGPKAVKHYAPKMQLTVEDAFKVFDQLDENEEAWNVFPYMLKLASQAITKLILGMNVQHFTSVDAPFDEMVIKIIELLELTKKVSAYGTWYGNLPFGDPKKLRNHLSRVRALLDQSIKEAKKGEEDLELQEAALQAENVVDFCIRARDNKGNKMNEDQVTLGLTAVTGAGFSTTAAMLSWLIYGLVFYDGMQERLLQELIDNDWDENTQVTPELTQKLTFLDKYVKETQRRHNSSFQPARTAKTDMILPGGYRMAKDSIVIIALHHIHTNSKHWDSPARFDPDRWDTEEVKNRVAGSYQPFGSGARSCIGFNLALQEVKIFLPKLLYRYKFTLAKVGETVEYDPNQVVIKPNNLYVRAERRVRWPAKSE</sequence>
<dbReference type="PRINTS" id="PR00385">
    <property type="entry name" value="P450"/>
</dbReference>
<keyword evidence="4 8" id="KW-0479">Metal-binding</keyword>
<accession>A0A395NNZ1</accession>
<dbReference type="PROSITE" id="PS00086">
    <property type="entry name" value="CYTOCHROME_P450"/>
    <property type="match status" value="1"/>
</dbReference>
<feature type="binding site" description="axial binding residue" evidence="8">
    <location>
        <position position="510"/>
    </location>
    <ligand>
        <name>heme</name>
        <dbReference type="ChEBI" id="CHEBI:30413"/>
    </ligand>
    <ligandPart>
        <name>Fe</name>
        <dbReference type="ChEBI" id="CHEBI:18248"/>
    </ligandPart>
</feature>
<dbReference type="AlphaFoldDB" id="A0A395NNZ1"/>